<feature type="transmembrane region" description="Helical" evidence="7">
    <location>
        <begin position="81"/>
        <end position="106"/>
    </location>
</feature>
<dbReference type="OrthoDB" id="121744at2"/>
<dbReference type="Pfam" id="PF07681">
    <property type="entry name" value="DoxX"/>
    <property type="match status" value="1"/>
</dbReference>
<dbReference type="Proteomes" id="UP000051086">
    <property type="component" value="Unassembled WGS sequence"/>
</dbReference>
<evidence type="ECO:0000313" key="9">
    <source>
        <dbReference type="EMBL" id="CUH70391.1"/>
    </source>
</evidence>
<sequence>MTALLNRYFRIADGLDRADWLLPTFARFLFAASLLGYFWASAKTKLGDGFVGLFSPSTGAYAQIFPKAFEAVGYDSSKFGIFHWLVVMAGTYAEFILPALIVLGLFTRLASLGMIGFVAVQSLTDLYGHGGIQHIETLGAWFDRLPDGVILDQRGFWVLLLLTLVIKGAGPLSLDRILTLRNVLSARPASQPQ</sequence>
<evidence type="ECO:0000256" key="5">
    <source>
        <dbReference type="ARBA" id="ARBA00022989"/>
    </source>
</evidence>
<dbReference type="InterPro" id="IPR032808">
    <property type="entry name" value="DoxX"/>
</dbReference>
<dbReference type="EMBL" id="CYSB01000004">
    <property type="protein sequence ID" value="CUH62692.1"/>
    <property type="molecule type" value="Genomic_DNA"/>
</dbReference>
<evidence type="ECO:0000256" key="4">
    <source>
        <dbReference type="ARBA" id="ARBA00022692"/>
    </source>
</evidence>
<dbReference type="InterPro" id="IPR051907">
    <property type="entry name" value="DoxX-like_oxidoreductase"/>
</dbReference>
<keyword evidence="10" id="KW-1185">Reference proteome</keyword>
<evidence type="ECO:0000256" key="1">
    <source>
        <dbReference type="ARBA" id="ARBA00004651"/>
    </source>
</evidence>
<organism evidence="9 11">
    <name type="scientific">Thalassovita autumnalis</name>
    <dbReference type="NCBI Taxonomy" id="2072972"/>
    <lineage>
        <taxon>Bacteria</taxon>
        <taxon>Pseudomonadati</taxon>
        <taxon>Pseudomonadota</taxon>
        <taxon>Alphaproteobacteria</taxon>
        <taxon>Rhodobacterales</taxon>
        <taxon>Roseobacteraceae</taxon>
        <taxon>Thalassovita</taxon>
    </lineage>
</organism>
<comment type="similarity">
    <text evidence="2">Belongs to the DoxX family.</text>
</comment>
<reference evidence="8 10" key="2">
    <citation type="submission" date="2015-09" db="EMBL/GenBank/DDBJ databases">
        <authorList>
            <person name="Rodrigo-Torres L."/>
            <person name="Arahal D.R."/>
        </authorList>
    </citation>
    <scope>NUCLEOTIDE SEQUENCE [LARGE SCALE GENOMIC DNA]</scope>
    <source>
        <strain evidence="8 10">CECT 5118</strain>
    </source>
</reference>
<name>A0A0N7LWY4_9RHOB</name>
<dbReference type="EMBL" id="CYSC01000003">
    <property type="protein sequence ID" value="CUH70391.1"/>
    <property type="molecule type" value="Genomic_DNA"/>
</dbReference>
<dbReference type="PANTHER" id="PTHR33452">
    <property type="entry name" value="OXIDOREDUCTASE CATD-RELATED"/>
    <property type="match status" value="1"/>
</dbReference>
<comment type="subcellular location">
    <subcellularLocation>
        <location evidence="1">Cell membrane</location>
        <topology evidence="1">Multi-pass membrane protein</topology>
    </subcellularLocation>
</comment>
<keyword evidence="4 7" id="KW-0812">Transmembrane</keyword>
<dbReference type="Proteomes" id="UP000051887">
    <property type="component" value="Unassembled WGS sequence"/>
</dbReference>
<dbReference type="RefSeq" id="WP_058241739.1">
    <property type="nucleotide sequence ID" value="NZ_CYSB01000004.1"/>
</dbReference>
<evidence type="ECO:0000256" key="3">
    <source>
        <dbReference type="ARBA" id="ARBA00022475"/>
    </source>
</evidence>
<evidence type="ECO:0000313" key="11">
    <source>
        <dbReference type="Proteomes" id="UP000051887"/>
    </source>
</evidence>
<evidence type="ECO:0000256" key="7">
    <source>
        <dbReference type="SAM" id="Phobius"/>
    </source>
</evidence>
<evidence type="ECO:0000313" key="10">
    <source>
        <dbReference type="Proteomes" id="UP000051086"/>
    </source>
</evidence>
<protein>
    <submittedName>
        <fullName evidence="9">DoxX</fullName>
    </submittedName>
</protein>
<dbReference type="GO" id="GO:0005886">
    <property type="term" value="C:plasma membrane"/>
    <property type="evidence" value="ECO:0007669"/>
    <property type="project" value="UniProtKB-SubCell"/>
</dbReference>
<proteinExistence type="inferred from homology"/>
<reference evidence="9 11" key="1">
    <citation type="submission" date="2015-09" db="EMBL/GenBank/DDBJ databases">
        <authorList>
            <consortium name="Swine Surveillance"/>
        </authorList>
    </citation>
    <scope>NUCLEOTIDE SEQUENCE [LARGE SCALE GENOMIC DNA]</scope>
    <source>
        <strain evidence="9 11">5120</strain>
    </source>
</reference>
<gene>
    <name evidence="8" type="ORF">TL5118_00135</name>
    <name evidence="9" type="ORF">TL5120_00167</name>
</gene>
<keyword evidence="3" id="KW-1003">Cell membrane</keyword>
<accession>A0A0N7LWY4</accession>
<keyword evidence="5 7" id="KW-1133">Transmembrane helix</keyword>
<evidence type="ECO:0000256" key="2">
    <source>
        <dbReference type="ARBA" id="ARBA00006679"/>
    </source>
</evidence>
<evidence type="ECO:0000256" key="6">
    <source>
        <dbReference type="ARBA" id="ARBA00023136"/>
    </source>
</evidence>
<feature type="transmembrane region" description="Helical" evidence="7">
    <location>
        <begin position="20"/>
        <end position="40"/>
    </location>
</feature>
<dbReference type="AlphaFoldDB" id="A0A0N7LWY4"/>
<keyword evidence="6 7" id="KW-0472">Membrane</keyword>
<dbReference type="PANTHER" id="PTHR33452:SF1">
    <property type="entry name" value="INNER MEMBRANE PROTEIN YPHA-RELATED"/>
    <property type="match status" value="1"/>
</dbReference>
<evidence type="ECO:0000313" key="8">
    <source>
        <dbReference type="EMBL" id="CUH62692.1"/>
    </source>
</evidence>